<accession>H5Y244</accession>
<proteinExistence type="predicted"/>
<name>H5Y244_9FIRM</name>
<sequence length="108" mass="11856">MREQLIVELTALKQSIVAANSEVYLAARELVNAKDELRLTENSLIVDGLIDGKNAEIRSAQMYANTVVDRQNVADAEDSLESAKMTLNNLQTELRITLALVELVKGVA</sequence>
<keyword evidence="2" id="KW-1185">Reference proteome</keyword>
<protein>
    <submittedName>
        <fullName evidence="1">Uncharacterized protein</fullName>
    </submittedName>
</protein>
<dbReference type="RefSeq" id="WP_007780364.1">
    <property type="nucleotide sequence ID" value="NZ_CM001441.1"/>
</dbReference>
<dbReference type="OrthoDB" id="2625231at2"/>
<evidence type="ECO:0000313" key="2">
    <source>
        <dbReference type="Proteomes" id="UP000005104"/>
    </source>
</evidence>
<reference evidence="1 2" key="1">
    <citation type="submission" date="2011-11" db="EMBL/GenBank/DDBJ databases">
        <title>The Noncontiguous Finished genome of Desulfosporosinus youngiae DSM 17734.</title>
        <authorList>
            <consortium name="US DOE Joint Genome Institute (JGI-PGF)"/>
            <person name="Lucas S."/>
            <person name="Han J."/>
            <person name="Lapidus A."/>
            <person name="Cheng J.-F."/>
            <person name="Goodwin L."/>
            <person name="Pitluck S."/>
            <person name="Peters L."/>
            <person name="Ovchinnikova G."/>
            <person name="Lu M."/>
            <person name="Land M.L."/>
            <person name="Hauser L."/>
            <person name="Pester M."/>
            <person name="Spring S."/>
            <person name="Ollivier B."/>
            <person name="Rattei T."/>
            <person name="Klenk H.-P."/>
            <person name="Wagner M."/>
            <person name="Loy A."/>
            <person name="Woyke T.J."/>
        </authorList>
    </citation>
    <scope>NUCLEOTIDE SEQUENCE [LARGE SCALE GENOMIC DNA]</scope>
    <source>
        <strain evidence="1 2">DSM 17734</strain>
    </source>
</reference>
<dbReference type="STRING" id="768710.DesyoDRAFT_1071"/>
<dbReference type="EMBL" id="CM001441">
    <property type="protein sequence ID" value="EHQ88242.1"/>
    <property type="molecule type" value="Genomic_DNA"/>
</dbReference>
<dbReference type="HOGENOM" id="CLU_2181272_0_0_9"/>
<organism evidence="1 2">
    <name type="scientific">Desulfosporosinus youngiae DSM 17734</name>
    <dbReference type="NCBI Taxonomy" id="768710"/>
    <lineage>
        <taxon>Bacteria</taxon>
        <taxon>Bacillati</taxon>
        <taxon>Bacillota</taxon>
        <taxon>Clostridia</taxon>
        <taxon>Eubacteriales</taxon>
        <taxon>Desulfitobacteriaceae</taxon>
        <taxon>Desulfosporosinus</taxon>
    </lineage>
</organism>
<dbReference type="Proteomes" id="UP000005104">
    <property type="component" value="Chromosome"/>
</dbReference>
<gene>
    <name evidence="1" type="ORF">DesyoDRAFT_1071</name>
</gene>
<evidence type="ECO:0000313" key="1">
    <source>
        <dbReference type="EMBL" id="EHQ88242.1"/>
    </source>
</evidence>
<dbReference type="AlphaFoldDB" id="H5Y244"/>